<dbReference type="PANTHER" id="PTHR22904:SF523">
    <property type="entry name" value="STRESS-INDUCED-PHOSPHOPROTEIN 1"/>
    <property type="match status" value="1"/>
</dbReference>
<dbReference type="Proteomes" id="UP000013827">
    <property type="component" value="Unassembled WGS sequence"/>
</dbReference>
<dbReference type="SUPFAM" id="SSF48403">
    <property type="entry name" value="Ankyrin repeat"/>
    <property type="match status" value="1"/>
</dbReference>
<dbReference type="SMART" id="SM00028">
    <property type="entry name" value="TPR"/>
    <property type="match status" value="3"/>
</dbReference>
<reference evidence="4" key="2">
    <citation type="submission" date="2024-10" db="UniProtKB">
        <authorList>
            <consortium name="EnsemblProtists"/>
        </authorList>
    </citation>
    <scope>IDENTIFICATION</scope>
</reference>
<dbReference type="Gene3D" id="1.25.40.20">
    <property type="entry name" value="Ankyrin repeat-containing domain"/>
    <property type="match status" value="1"/>
</dbReference>
<dbReference type="KEGG" id="ehx:EMIHUDRAFT_201997"/>
<dbReference type="RefSeq" id="XP_005786718.1">
    <property type="nucleotide sequence ID" value="XM_005786661.1"/>
</dbReference>
<dbReference type="GO" id="GO:0051879">
    <property type="term" value="F:Hsp90 protein binding"/>
    <property type="evidence" value="ECO:0007669"/>
    <property type="project" value="TreeGrafter"/>
</dbReference>
<accession>A0A0D3KEV4</accession>
<dbReference type="eggNOG" id="KOG0548">
    <property type="taxonomic scope" value="Eukaryota"/>
</dbReference>
<dbReference type="STRING" id="2903.R1FLP3"/>
<dbReference type="InterPro" id="IPR006342">
    <property type="entry name" value="FkbM_mtfrase"/>
</dbReference>
<dbReference type="InterPro" id="IPR029063">
    <property type="entry name" value="SAM-dependent_MTases_sf"/>
</dbReference>
<evidence type="ECO:0000256" key="2">
    <source>
        <dbReference type="ARBA" id="ARBA00022803"/>
    </source>
</evidence>
<name>A0A0D3KEV4_EMIH1</name>
<dbReference type="AlphaFoldDB" id="A0A0D3KEV4"/>
<feature type="domain" description="Methyltransferase FkbM" evidence="3">
    <location>
        <begin position="2"/>
        <end position="174"/>
    </location>
</feature>
<dbReference type="Gene3D" id="3.40.50.150">
    <property type="entry name" value="Vaccinia Virus protein VP39"/>
    <property type="match status" value="1"/>
</dbReference>
<dbReference type="InterPro" id="IPR019734">
    <property type="entry name" value="TPR_rpt"/>
</dbReference>
<keyword evidence="1" id="KW-0677">Repeat</keyword>
<evidence type="ECO:0000313" key="5">
    <source>
        <dbReference type="Proteomes" id="UP000013827"/>
    </source>
</evidence>
<dbReference type="HOGENOM" id="CLU_641645_0_0_1"/>
<protein>
    <recommendedName>
        <fullName evidence="3">Methyltransferase FkbM domain-containing protein</fullName>
    </recommendedName>
</protein>
<evidence type="ECO:0000313" key="4">
    <source>
        <dbReference type="EnsemblProtists" id="EOD34289"/>
    </source>
</evidence>
<keyword evidence="5" id="KW-1185">Reference proteome</keyword>
<reference evidence="5" key="1">
    <citation type="journal article" date="2013" name="Nature">
        <title>Pan genome of the phytoplankton Emiliania underpins its global distribution.</title>
        <authorList>
            <person name="Read B.A."/>
            <person name="Kegel J."/>
            <person name="Klute M.J."/>
            <person name="Kuo A."/>
            <person name="Lefebvre S.C."/>
            <person name="Maumus F."/>
            <person name="Mayer C."/>
            <person name="Miller J."/>
            <person name="Monier A."/>
            <person name="Salamov A."/>
            <person name="Young J."/>
            <person name="Aguilar M."/>
            <person name="Claverie J.M."/>
            <person name="Frickenhaus S."/>
            <person name="Gonzalez K."/>
            <person name="Herman E.K."/>
            <person name="Lin Y.C."/>
            <person name="Napier J."/>
            <person name="Ogata H."/>
            <person name="Sarno A.F."/>
            <person name="Shmutz J."/>
            <person name="Schroeder D."/>
            <person name="de Vargas C."/>
            <person name="Verret F."/>
            <person name="von Dassow P."/>
            <person name="Valentin K."/>
            <person name="Van de Peer Y."/>
            <person name="Wheeler G."/>
            <person name="Dacks J.B."/>
            <person name="Delwiche C.F."/>
            <person name="Dyhrman S.T."/>
            <person name="Glockner G."/>
            <person name="John U."/>
            <person name="Richards T."/>
            <person name="Worden A.Z."/>
            <person name="Zhang X."/>
            <person name="Grigoriev I.V."/>
            <person name="Allen A.E."/>
            <person name="Bidle K."/>
            <person name="Borodovsky M."/>
            <person name="Bowler C."/>
            <person name="Brownlee C."/>
            <person name="Cock J.M."/>
            <person name="Elias M."/>
            <person name="Gladyshev V.N."/>
            <person name="Groth M."/>
            <person name="Guda C."/>
            <person name="Hadaegh A."/>
            <person name="Iglesias-Rodriguez M.D."/>
            <person name="Jenkins J."/>
            <person name="Jones B.M."/>
            <person name="Lawson T."/>
            <person name="Leese F."/>
            <person name="Lindquist E."/>
            <person name="Lobanov A."/>
            <person name="Lomsadze A."/>
            <person name="Malik S.B."/>
            <person name="Marsh M.E."/>
            <person name="Mackinder L."/>
            <person name="Mock T."/>
            <person name="Mueller-Roeber B."/>
            <person name="Pagarete A."/>
            <person name="Parker M."/>
            <person name="Probert I."/>
            <person name="Quesneville H."/>
            <person name="Raines C."/>
            <person name="Rensing S.A."/>
            <person name="Riano-Pachon D.M."/>
            <person name="Richier S."/>
            <person name="Rokitta S."/>
            <person name="Shiraiwa Y."/>
            <person name="Soanes D.M."/>
            <person name="van der Giezen M."/>
            <person name="Wahlund T.M."/>
            <person name="Williams B."/>
            <person name="Wilson W."/>
            <person name="Wolfe G."/>
            <person name="Wurch L.L."/>
        </authorList>
    </citation>
    <scope>NUCLEOTIDE SEQUENCE</scope>
</reference>
<dbReference type="PANTHER" id="PTHR22904">
    <property type="entry name" value="TPR REPEAT CONTAINING PROTEIN"/>
    <property type="match status" value="1"/>
</dbReference>
<dbReference type="EnsemblProtists" id="EOD34289">
    <property type="protein sequence ID" value="EOD34289"/>
    <property type="gene ID" value="EMIHUDRAFT_201997"/>
</dbReference>
<dbReference type="GeneID" id="17279560"/>
<dbReference type="SUPFAM" id="SSF53335">
    <property type="entry name" value="S-adenosyl-L-methionine-dependent methyltransferases"/>
    <property type="match status" value="1"/>
</dbReference>
<sequence length="428" mass="45495">MGGNNGLHESNTRCLEAYFGWSGYLIEANPQLYRDLCRNRPKAVGMSLAVCPRAGTVNLTIPVRHKDRYGRKNGTFAAAPAAGIAEYFGRAHNATFRVDDAAVTRQVPCLPLHSIILGNQGLDYLSVDVEGAEMMALQTFPWERIKPRVVGVEQSADSQPKNAAVRGLLRENGYALVGTAVTWNGHIGDEFFMPRALVGRGSLERIDTFQRGLQVDPSNAQMTQALQDVSAKLAAAQALHEAAAAGDAQAVGATLQSRVHPEGFVGPDGATPLIAAARAGCAGALLDAGARPEARTHAGETAAAIARRLGHEETDGNAAFREARYAEAVRLYSAAVELEPENGVLFSNRSGALTALASYDLALADADRCTALRPDWPKGFARRAAALHGLRRFALAVNAYDAALALDPSDGILVTARRQSSFALAIET</sequence>
<dbReference type="PaxDb" id="2903-EOD34289"/>
<proteinExistence type="predicted"/>
<organism evidence="4 5">
    <name type="scientific">Emiliania huxleyi (strain CCMP1516)</name>
    <dbReference type="NCBI Taxonomy" id="280463"/>
    <lineage>
        <taxon>Eukaryota</taxon>
        <taxon>Haptista</taxon>
        <taxon>Haptophyta</taxon>
        <taxon>Prymnesiophyceae</taxon>
        <taxon>Isochrysidales</taxon>
        <taxon>Noelaerhabdaceae</taxon>
        <taxon>Emiliania</taxon>
    </lineage>
</organism>
<dbReference type="SUPFAM" id="SSF48452">
    <property type="entry name" value="TPR-like"/>
    <property type="match status" value="1"/>
</dbReference>
<dbReference type="InterPro" id="IPR002110">
    <property type="entry name" value="Ankyrin_rpt"/>
</dbReference>
<evidence type="ECO:0000259" key="3">
    <source>
        <dbReference type="Pfam" id="PF05050"/>
    </source>
</evidence>
<dbReference type="InterPro" id="IPR036770">
    <property type="entry name" value="Ankyrin_rpt-contain_sf"/>
</dbReference>
<dbReference type="Gene3D" id="1.25.40.10">
    <property type="entry name" value="Tetratricopeptide repeat domain"/>
    <property type="match status" value="1"/>
</dbReference>
<dbReference type="InterPro" id="IPR011990">
    <property type="entry name" value="TPR-like_helical_dom_sf"/>
</dbReference>
<keyword evidence="2" id="KW-0802">TPR repeat</keyword>
<dbReference type="Pfam" id="PF05050">
    <property type="entry name" value="Methyltransf_21"/>
    <property type="match status" value="1"/>
</dbReference>
<dbReference type="Pfam" id="PF00023">
    <property type="entry name" value="Ank"/>
    <property type="match status" value="1"/>
</dbReference>
<evidence type="ECO:0000256" key="1">
    <source>
        <dbReference type="ARBA" id="ARBA00022737"/>
    </source>
</evidence>